<reference evidence="1" key="2">
    <citation type="submission" date="2015-02" db="UniProtKB">
        <authorList>
            <consortium name="EnsemblMetazoa"/>
        </authorList>
    </citation>
    <scope>IDENTIFICATION</scope>
</reference>
<dbReference type="EnsemblMetazoa" id="SMAR000406-RA">
    <property type="protein sequence ID" value="SMAR000406-PA"/>
    <property type="gene ID" value="SMAR000406"/>
</dbReference>
<dbReference type="AlphaFoldDB" id="T1IHT0"/>
<protein>
    <submittedName>
        <fullName evidence="1">Uncharacterized protein</fullName>
    </submittedName>
</protein>
<dbReference type="EMBL" id="JH430009">
    <property type="status" value="NOT_ANNOTATED_CDS"/>
    <property type="molecule type" value="Genomic_DNA"/>
</dbReference>
<dbReference type="HOGENOM" id="CLU_732204_0_0_1"/>
<accession>T1IHT0</accession>
<reference evidence="2" key="1">
    <citation type="submission" date="2011-05" db="EMBL/GenBank/DDBJ databases">
        <authorList>
            <person name="Richards S.R."/>
            <person name="Qu J."/>
            <person name="Jiang H."/>
            <person name="Jhangiani S.N."/>
            <person name="Agravi P."/>
            <person name="Goodspeed R."/>
            <person name="Gross S."/>
            <person name="Mandapat C."/>
            <person name="Jackson L."/>
            <person name="Mathew T."/>
            <person name="Pu L."/>
            <person name="Thornton R."/>
            <person name="Saada N."/>
            <person name="Wilczek-Boney K.B."/>
            <person name="Lee S."/>
            <person name="Kovar C."/>
            <person name="Wu Y."/>
            <person name="Scherer S.E."/>
            <person name="Worley K.C."/>
            <person name="Muzny D.M."/>
            <person name="Gibbs R."/>
        </authorList>
    </citation>
    <scope>NUCLEOTIDE SEQUENCE</scope>
    <source>
        <strain evidence="2">Brora</strain>
    </source>
</reference>
<evidence type="ECO:0000313" key="2">
    <source>
        <dbReference type="Proteomes" id="UP000014500"/>
    </source>
</evidence>
<sequence>MFVQTGTNFMDMIENVISTYDDDDECAFESGIIYFLLSKMNRQQIETFLYSDFGFRPFVPILLDFVDVVSFKPTLNHVVNLIKSSDDFHDILYKTVGLSLERGEWFPTCVITDCLTNLWIDAPFAKRKSNHHIRTLLFIFLVLHKRRDEANIEILLTNVPVKIISRIFCGCLAILHRDSLPNWDFMEVLAKKYLTDEEMATFIKYCSLFTYNIMELLYIKYCSVDSLRKLNRFLHFCLSCPEEINKFKTNFCFNHHIIYSKIFSLVDLSKELLEEFDVLDAVNPLVAKSVEEIFIVKRCWQFFERQDLHQIELLFSGASVAAIRRILLKCLYKLQHKDEDEDDITMFDWDFFELVARQFLSESADEMILFKQTCGFFA</sequence>
<proteinExistence type="predicted"/>
<organism evidence="1 2">
    <name type="scientific">Strigamia maritima</name>
    <name type="common">European centipede</name>
    <name type="synonym">Geophilus maritimus</name>
    <dbReference type="NCBI Taxonomy" id="126957"/>
    <lineage>
        <taxon>Eukaryota</taxon>
        <taxon>Metazoa</taxon>
        <taxon>Ecdysozoa</taxon>
        <taxon>Arthropoda</taxon>
        <taxon>Myriapoda</taxon>
        <taxon>Chilopoda</taxon>
        <taxon>Pleurostigmophora</taxon>
        <taxon>Geophilomorpha</taxon>
        <taxon>Linotaeniidae</taxon>
        <taxon>Strigamia</taxon>
    </lineage>
</organism>
<name>T1IHT0_STRMM</name>
<dbReference type="PhylomeDB" id="T1IHT0"/>
<keyword evidence="2" id="KW-1185">Reference proteome</keyword>
<dbReference type="Proteomes" id="UP000014500">
    <property type="component" value="Unassembled WGS sequence"/>
</dbReference>
<evidence type="ECO:0000313" key="1">
    <source>
        <dbReference type="EnsemblMetazoa" id="SMAR000406-PA"/>
    </source>
</evidence>